<dbReference type="STRING" id="246199.CUS_4825"/>
<dbReference type="Proteomes" id="UP000004259">
    <property type="component" value="Unassembled WGS sequence"/>
</dbReference>
<accession>E9SET7</accession>
<dbReference type="AlphaFoldDB" id="E9SET7"/>
<evidence type="ECO:0000313" key="1">
    <source>
        <dbReference type="EMBL" id="EGC02213.1"/>
    </source>
</evidence>
<dbReference type="OrthoDB" id="9923369at2"/>
<evidence type="ECO:0000313" key="2">
    <source>
        <dbReference type="Proteomes" id="UP000004259"/>
    </source>
</evidence>
<protein>
    <submittedName>
        <fullName evidence="1">Uncharacterized protein</fullName>
    </submittedName>
</protein>
<sequence length="112" mass="13010">MKKFTAYDIEWDVEIDEVYEIFSKMTAHNAAEVLTISEKEYSAMGINEKHELIRDRIHHNRISASDIADLPETVEIPAEFGIVSEKDNMEDVTDWLSDKYGYCINGYKVKEM</sequence>
<dbReference type="EMBL" id="ADKM02000102">
    <property type="protein sequence ID" value="EGC02213.1"/>
    <property type="molecule type" value="Genomic_DNA"/>
</dbReference>
<dbReference type="RefSeq" id="WP_002851360.1">
    <property type="nucleotide sequence ID" value="NZ_ADKM02000102.1"/>
</dbReference>
<keyword evidence="2" id="KW-1185">Reference proteome</keyword>
<proteinExistence type="predicted"/>
<comment type="caution">
    <text evidence="1">The sequence shown here is derived from an EMBL/GenBank/DDBJ whole genome shotgun (WGS) entry which is preliminary data.</text>
</comment>
<organism evidence="1 2">
    <name type="scientific">Ruminococcus albus 8</name>
    <dbReference type="NCBI Taxonomy" id="246199"/>
    <lineage>
        <taxon>Bacteria</taxon>
        <taxon>Bacillati</taxon>
        <taxon>Bacillota</taxon>
        <taxon>Clostridia</taxon>
        <taxon>Eubacteriales</taxon>
        <taxon>Oscillospiraceae</taxon>
        <taxon>Ruminococcus</taxon>
    </lineage>
</organism>
<gene>
    <name evidence="1" type="ORF">CUS_4825</name>
</gene>
<name>E9SET7_RUMAL</name>
<reference evidence="1 2" key="1">
    <citation type="submission" date="2011-02" db="EMBL/GenBank/DDBJ databases">
        <authorList>
            <person name="Nelson K.E."/>
            <person name="Sutton G."/>
            <person name="Torralba M."/>
            <person name="Durkin S."/>
            <person name="Harkins D."/>
            <person name="Montgomery R."/>
            <person name="Ziemer C."/>
            <person name="Klaassens E."/>
            <person name="Ocuiv P."/>
            <person name="Morrison M."/>
        </authorList>
    </citation>
    <scope>NUCLEOTIDE SEQUENCE [LARGE SCALE GENOMIC DNA]</scope>
    <source>
        <strain evidence="1 2">8</strain>
    </source>
</reference>